<feature type="transmembrane region" description="Helical" evidence="6">
    <location>
        <begin position="148"/>
        <end position="168"/>
    </location>
</feature>
<feature type="domain" description="EamA" evidence="7">
    <location>
        <begin position="151"/>
        <end position="275"/>
    </location>
</feature>
<feature type="transmembrane region" description="Helical" evidence="6">
    <location>
        <begin position="180"/>
        <end position="199"/>
    </location>
</feature>
<comment type="subcellular location">
    <subcellularLocation>
        <location evidence="1">Membrane</location>
        <topology evidence="1">Multi-pass membrane protein</topology>
    </subcellularLocation>
</comment>
<feature type="transmembrane region" description="Helical" evidence="6">
    <location>
        <begin position="125"/>
        <end position="142"/>
    </location>
</feature>
<keyword evidence="4 6" id="KW-1133">Transmembrane helix</keyword>
<feature type="transmembrane region" description="Helical" evidence="6">
    <location>
        <begin position="39"/>
        <end position="59"/>
    </location>
</feature>
<dbReference type="OrthoDB" id="9815809at2"/>
<keyword evidence="9" id="KW-1185">Reference proteome</keyword>
<protein>
    <submittedName>
        <fullName evidence="8">EamA-like transporter family protein</fullName>
    </submittedName>
</protein>
<evidence type="ECO:0000256" key="2">
    <source>
        <dbReference type="ARBA" id="ARBA00009853"/>
    </source>
</evidence>
<comment type="similarity">
    <text evidence="2">Belongs to the drug/metabolite transporter (DMT) superfamily. 10 TMS drug/metabolite exporter (DME) (TC 2.A.7.3) family.</text>
</comment>
<gene>
    <name evidence="8" type="ORF">MAA8898_03803</name>
</gene>
<feature type="transmembrane region" description="Helical" evidence="6">
    <location>
        <begin position="238"/>
        <end position="258"/>
    </location>
</feature>
<feature type="transmembrane region" description="Helical" evidence="6">
    <location>
        <begin position="211"/>
        <end position="231"/>
    </location>
</feature>
<feature type="transmembrane region" description="Helical" evidence="6">
    <location>
        <begin position="97"/>
        <end position="118"/>
    </location>
</feature>
<name>A0A238KZC5_9RHOB</name>
<evidence type="ECO:0000256" key="4">
    <source>
        <dbReference type="ARBA" id="ARBA00022989"/>
    </source>
</evidence>
<keyword evidence="5 6" id="KW-0472">Membrane</keyword>
<dbReference type="SUPFAM" id="SSF103481">
    <property type="entry name" value="Multidrug resistance efflux transporter EmrE"/>
    <property type="match status" value="2"/>
</dbReference>
<dbReference type="Pfam" id="PF00892">
    <property type="entry name" value="EamA"/>
    <property type="match status" value="2"/>
</dbReference>
<dbReference type="EMBL" id="FXYF01000012">
    <property type="protein sequence ID" value="SMX47931.1"/>
    <property type="molecule type" value="Genomic_DNA"/>
</dbReference>
<evidence type="ECO:0000256" key="1">
    <source>
        <dbReference type="ARBA" id="ARBA00004141"/>
    </source>
</evidence>
<dbReference type="PANTHER" id="PTHR22911">
    <property type="entry name" value="ACYL-MALONYL CONDENSING ENZYME-RELATED"/>
    <property type="match status" value="1"/>
</dbReference>
<evidence type="ECO:0000313" key="9">
    <source>
        <dbReference type="Proteomes" id="UP000207598"/>
    </source>
</evidence>
<feature type="transmembrane region" description="Helical" evidence="6">
    <location>
        <begin position="71"/>
        <end position="91"/>
    </location>
</feature>
<proteinExistence type="inferred from homology"/>
<dbReference type="RefSeq" id="WP_094022571.1">
    <property type="nucleotide sequence ID" value="NZ_FXYF01000012.1"/>
</dbReference>
<evidence type="ECO:0000256" key="6">
    <source>
        <dbReference type="SAM" id="Phobius"/>
    </source>
</evidence>
<dbReference type="AlphaFoldDB" id="A0A238KZC5"/>
<accession>A0A238KZC5</accession>
<organism evidence="8 9">
    <name type="scientific">Maliponia aquimaris</name>
    <dbReference type="NCBI Taxonomy" id="1673631"/>
    <lineage>
        <taxon>Bacteria</taxon>
        <taxon>Pseudomonadati</taxon>
        <taxon>Pseudomonadota</taxon>
        <taxon>Alphaproteobacteria</taxon>
        <taxon>Rhodobacterales</taxon>
        <taxon>Paracoccaceae</taxon>
        <taxon>Maliponia</taxon>
    </lineage>
</organism>
<feature type="transmembrane region" description="Helical" evidence="6">
    <location>
        <begin position="12"/>
        <end position="33"/>
    </location>
</feature>
<dbReference type="PANTHER" id="PTHR22911:SF6">
    <property type="entry name" value="SOLUTE CARRIER FAMILY 35 MEMBER G1"/>
    <property type="match status" value="1"/>
</dbReference>
<dbReference type="InterPro" id="IPR037185">
    <property type="entry name" value="EmrE-like"/>
</dbReference>
<evidence type="ECO:0000259" key="7">
    <source>
        <dbReference type="Pfam" id="PF00892"/>
    </source>
</evidence>
<dbReference type="InterPro" id="IPR000620">
    <property type="entry name" value="EamA_dom"/>
</dbReference>
<reference evidence="8 9" key="1">
    <citation type="submission" date="2017-05" db="EMBL/GenBank/DDBJ databases">
        <authorList>
            <person name="Song R."/>
            <person name="Chenine A.L."/>
            <person name="Ruprecht R.M."/>
        </authorList>
    </citation>
    <scope>NUCLEOTIDE SEQUENCE [LARGE SCALE GENOMIC DNA]</scope>
    <source>
        <strain evidence="8 9">CECT 8898</strain>
    </source>
</reference>
<evidence type="ECO:0000256" key="3">
    <source>
        <dbReference type="ARBA" id="ARBA00022692"/>
    </source>
</evidence>
<evidence type="ECO:0000313" key="8">
    <source>
        <dbReference type="EMBL" id="SMX47931.1"/>
    </source>
</evidence>
<feature type="domain" description="EamA" evidence="7">
    <location>
        <begin position="11"/>
        <end position="141"/>
    </location>
</feature>
<dbReference type="Proteomes" id="UP000207598">
    <property type="component" value="Unassembled WGS sequence"/>
</dbReference>
<sequence>MTAPAAINNRYGALLLIAAAGVFTADVTVLRFLSPDVPFAQIIFFRSICQLLIVALWIGMTRPALFGSPRWPRLVLRGLTSLICWWLYYASFQSLDLALASTLTFTTSLFVVAMAPFVLGERIGLMRGLTTVLGFVGVLIASEVSGLTVKPGILFGLGSAFAAAILIFQNRVLARTEHTATIMFWIGLVASAGTMPAAVAGWTDLGLSDSLLLLMAGTLATLGMLLTVEAYRFGEVSALATFPYARILFALAIGRFVFAETASLRELTGAAVIMICGLLASEYRWRRIPGPPTGGTSL</sequence>
<dbReference type="GO" id="GO:0016020">
    <property type="term" value="C:membrane"/>
    <property type="evidence" value="ECO:0007669"/>
    <property type="project" value="UniProtKB-SubCell"/>
</dbReference>
<evidence type="ECO:0000256" key="5">
    <source>
        <dbReference type="ARBA" id="ARBA00023136"/>
    </source>
</evidence>
<keyword evidence="3 6" id="KW-0812">Transmembrane</keyword>